<evidence type="ECO:0000313" key="6">
    <source>
        <dbReference type="Proteomes" id="UP000721844"/>
    </source>
</evidence>
<dbReference type="InterPro" id="IPR016169">
    <property type="entry name" value="FAD-bd_PCMH_sub2"/>
</dbReference>
<dbReference type="SUPFAM" id="SSF56176">
    <property type="entry name" value="FAD-binding/transporter-associated domain-like"/>
    <property type="match status" value="1"/>
</dbReference>
<evidence type="ECO:0000256" key="3">
    <source>
        <dbReference type="ARBA" id="ARBA00023002"/>
    </source>
</evidence>
<feature type="domain" description="FAD-binding PCMH-type" evidence="4">
    <location>
        <begin position="1"/>
        <end position="221"/>
    </location>
</feature>
<dbReference type="PROSITE" id="PS51387">
    <property type="entry name" value="FAD_PCMH"/>
    <property type="match status" value="1"/>
</dbReference>
<sequence length="325" mass="34645">MQNFSITSPSNLPAAAAAGQNSDTAFIAGGTDMMQLLKNNVITPSKLIDLEKLSLSEIKSENGVLRLGAMATMADVAAHPVVRQNWPAISRALLLSASPQVRNMGTMGGNLLQRTRCLYFRDTGFACNKRAPGSGCPAIPGDSRDLAILGTSPHCIATHPSDLPVALMALDAELELLTPEGTTRRMSLSKFYRLPGTTPHIESNLEAGQIITAVILADQAIGRLSTYLKVRDRTSFAFALVSAAVALDIEDGLIKNARVALGGVGTMPWRVHQVELALCGQKPSDRVFELATLRIGEGAQTTEMNAFKVKLAQRTVVRALQAISA</sequence>
<keyword evidence="2" id="KW-0274">FAD</keyword>
<dbReference type="Pfam" id="PF00941">
    <property type="entry name" value="FAD_binding_5"/>
    <property type="match status" value="1"/>
</dbReference>
<dbReference type="AlphaFoldDB" id="A0A963Z900"/>
<gene>
    <name evidence="5" type="ORF">ACELLULO517_27815</name>
</gene>
<dbReference type="SMART" id="SM01092">
    <property type="entry name" value="CO_deh_flav_C"/>
    <property type="match status" value="1"/>
</dbReference>
<dbReference type="GO" id="GO:0071949">
    <property type="term" value="F:FAD binding"/>
    <property type="evidence" value="ECO:0007669"/>
    <property type="project" value="InterPro"/>
</dbReference>
<dbReference type="Gene3D" id="3.30.43.10">
    <property type="entry name" value="Uridine Diphospho-n-acetylenolpyruvylglucosamine Reductase, domain 2"/>
    <property type="match status" value="1"/>
</dbReference>
<organism evidence="5 6">
    <name type="scientific">Acidisoma cellulosilyticum</name>
    <dbReference type="NCBI Taxonomy" id="2802395"/>
    <lineage>
        <taxon>Bacteria</taxon>
        <taxon>Pseudomonadati</taxon>
        <taxon>Pseudomonadota</taxon>
        <taxon>Alphaproteobacteria</taxon>
        <taxon>Acetobacterales</taxon>
        <taxon>Acidocellaceae</taxon>
        <taxon>Acidisoma</taxon>
    </lineage>
</organism>
<comment type="caution">
    <text evidence="5">The sequence shown here is derived from an EMBL/GenBank/DDBJ whole genome shotgun (WGS) entry which is preliminary data.</text>
</comment>
<proteinExistence type="predicted"/>
<evidence type="ECO:0000256" key="1">
    <source>
        <dbReference type="ARBA" id="ARBA00022630"/>
    </source>
</evidence>
<accession>A0A963Z900</accession>
<keyword evidence="1" id="KW-0285">Flavoprotein</keyword>
<dbReference type="InterPro" id="IPR036683">
    <property type="entry name" value="CO_DH_flav_C_dom_sf"/>
</dbReference>
<protein>
    <submittedName>
        <fullName evidence="5">Xanthine dehydrogenase family protein subunit M</fullName>
    </submittedName>
</protein>
<dbReference type="GO" id="GO:0016491">
    <property type="term" value="F:oxidoreductase activity"/>
    <property type="evidence" value="ECO:0007669"/>
    <property type="project" value="UniProtKB-KW"/>
</dbReference>
<dbReference type="Proteomes" id="UP000721844">
    <property type="component" value="Unassembled WGS sequence"/>
</dbReference>
<reference evidence="5 6" key="1">
    <citation type="journal article" date="2021" name="Microorganisms">
        <title>Acidisoma silvae sp. nov. and Acidisomacellulosilytica sp. nov., Two Acidophilic Bacteria Isolated from Decaying Wood, Hydrolyzing Cellulose and Producing Poly-3-hydroxybutyrate.</title>
        <authorList>
            <person name="Mieszkin S."/>
            <person name="Pouder E."/>
            <person name="Uroz S."/>
            <person name="Simon-Colin C."/>
            <person name="Alain K."/>
        </authorList>
    </citation>
    <scope>NUCLEOTIDE SEQUENCE [LARGE SCALE GENOMIC DNA]</scope>
    <source>
        <strain evidence="5 6">HW T5.17</strain>
    </source>
</reference>
<dbReference type="InterPro" id="IPR002346">
    <property type="entry name" value="Mopterin_DH_FAD-bd"/>
</dbReference>
<dbReference type="PANTHER" id="PTHR42659:SF2">
    <property type="entry name" value="XANTHINE DEHYDROGENASE SUBUNIT C-RELATED"/>
    <property type="match status" value="1"/>
</dbReference>
<dbReference type="InterPro" id="IPR016167">
    <property type="entry name" value="FAD-bd_PCMH_sub1"/>
</dbReference>
<dbReference type="InterPro" id="IPR051312">
    <property type="entry name" value="Diverse_Substr_Oxidored"/>
</dbReference>
<keyword evidence="6" id="KW-1185">Reference proteome</keyword>
<name>A0A963Z900_9PROT</name>
<dbReference type="Pfam" id="PF03450">
    <property type="entry name" value="CO_deh_flav_C"/>
    <property type="match status" value="1"/>
</dbReference>
<keyword evidence="3" id="KW-0560">Oxidoreductase</keyword>
<evidence type="ECO:0000256" key="2">
    <source>
        <dbReference type="ARBA" id="ARBA00022827"/>
    </source>
</evidence>
<dbReference type="InterPro" id="IPR036318">
    <property type="entry name" value="FAD-bd_PCMH-like_sf"/>
</dbReference>
<dbReference type="Gene3D" id="3.30.465.10">
    <property type="match status" value="2"/>
</dbReference>
<evidence type="ECO:0000313" key="5">
    <source>
        <dbReference type="EMBL" id="MCB8884063.1"/>
    </source>
</evidence>
<dbReference type="EMBL" id="JAESVA010000024">
    <property type="protein sequence ID" value="MCB8884063.1"/>
    <property type="molecule type" value="Genomic_DNA"/>
</dbReference>
<dbReference type="InterPro" id="IPR016166">
    <property type="entry name" value="FAD-bd_PCMH"/>
</dbReference>
<dbReference type="PANTHER" id="PTHR42659">
    <property type="entry name" value="XANTHINE DEHYDROGENASE SUBUNIT C-RELATED"/>
    <property type="match status" value="1"/>
</dbReference>
<evidence type="ECO:0000259" key="4">
    <source>
        <dbReference type="PROSITE" id="PS51387"/>
    </source>
</evidence>
<dbReference type="InterPro" id="IPR005107">
    <property type="entry name" value="CO_DH_flav_C"/>
</dbReference>
<dbReference type="Gene3D" id="3.30.390.50">
    <property type="entry name" value="CO dehydrogenase flavoprotein, C-terminal domain"/>
    <property type="match status" value="1"/>
</dbReference>
<dbReference type="SUPFAM" id="SSF55447">
    <property type="entry name" value="CO dehydrogenase flavoprotein C-terminal domain-like"/>
    <property type="match status" value="1"/>
</dbReference>
<dbReference type="RefSeq" id="WP_227310803.1">
    <property type="nucleotide sequence ID" value="NZ_JAESVA010000024.1"/>
</dbReference>